<dbReference type="InterPro" id="IPR000259">
    <property type="entry name" value="Adhesion_dom_fimbrial"/>
</dbReference>
<dbReference type="GO" id="GO:0043709">
    <property type="term" value="P:cell adhesion involved in single-species biofilm formation"/>
    <property type="evidence" value="ECO:0007669"/>
    <property type="project" value="TreeGrafter"/>
</dbReference>
<name>A0A4U9D4J3_RAOTE</name>
<organism evidence="8 9">
    <name type="scientific">Raoultella terrigena</name>
    <name type="common">Klebsiella terrigena</name>
    <dbReference type="NCBI Taxonomy" id="577"/>
    <lineage>
        <taxon>Bacteria</taxon>
        <taxon>Pseudomonadati</taxon>
        <taxon>Pseudomonadota</taxon>
        <taxon>Gammaproteobacteria</taxon>
        <taxon>Enterobacterales</taxon>
        <taxon>Enterobacteriaceae</taxon>
        <taxon>Klebsiella/Raoultella group</taxon>
        <taxon>Raoultella</taxon>
    </lineage>
</organism>
<evidence type="ECO:0000256" key="6">
    <source>
        <dbReference type="SAM" id="SignalP"/>
    </source>
</evidence>
<accession>A0A4U9D4J3</accession>
<evidence type="ECO:0000259" key="7">
    <source>
        <dbReference type="Pfam" id="PF00419"/>
    </source>
</evidence>
<evidence type="ECO:0000256" key="4">
    <source>
        <dbReference type="ARBA" id="ARBA00023263"/>
    </source>
</evidence>
<dbReference type="InterPro" id="IPR050263">
    <property type="entry name" value="Bact_Fimbrial_Adh_Pro"/>
</dbReference>
<feature type="chain" id="PRO_5020505305" evidence="6">
    <location>
        <begin position="23"/>
        <end position="201"/>
    </location>
</feature>
<dbReference type="SUPFAM" id="SSF49401">
    <property type="entry name" value="Bacterial adhesins"/>
    <property type="match status" value="1"/>
</dbReference>
<dbReference type="Pfam" id="PF00419">
    <property type="entry name" value="Fimbrial"/>
    <property type="match status" value="1"/>
</dbReference>
<feature type="domain" description="Fimbrial-type adhesion" evidence="7">
    <location>
        <begin position="50"/>
        <end position="157"/>
    </location>
</feature>
<evidence type="ECO:0000256" key="1">
    <source>
        <dbReference type="ARBA" id="ARBA00004561"/>
    </source>
</evidence>
<evidence type="ECO:0000313" key="9">
    <source>
        <dbReference type="Proteomes" id="UP000339249"/>
    </source>
</evidence>
<keyword evidence="3 6" id="KW-0732">Signal</keyword>
<dbReference type="PANTHER" id="PTHR33420:SF3">
    <property type="entry name" value="FIMBRIAL SUBUNIT ELFA"/>
    <property type="match status" value="1"/>
</dbReference>
<comment type="similarity">
    <text evidence="2">Belongs to the fimbrial protein family.</text>
</comment>
<dbReference type="PANTHER" id="PTHR33420">
    <property type="entry name" value="FIMBRIAL SUBUNIT ELFA-RELATED"/>
    <property type="match status" value="1"/>
</dbReference>
<feature type="signal peptide" evidence="6">
    <location>
        <begin position="1"/>
        <end position="22"/>
    </location>
</feature>
<keyword evidence="4" id="KW-0281">Fimbrium</keyword>
<feature type="compositionally biased region" description="Low complexity" evidence="5">
    <location>
        <begin position="35"/>
        <end position="46"/>
    </location>
</feature>
<comment type="subcellular location">
    <subcellularLocation>
        <location evidence="1">Fimbrium</location>
    </subcellularLocation>
</comment>
<gene>
    <name evidence="8" type="primary">sfaG</name>
    <name evidence="8" type="ORF">NCTC9185_03021</name>
</gene>
<sequence length="201" mass="21146">MKTQARIMAILVGTLVSGAVFASPSQPSSSAMTVNPGAGAGTQNTGGQVEFTGEITDTSCNVDSTSANQVVDLGKWASSYFTGAGSETTKTGFHIKVKDCPASVTTVAVIFDGTRDTNNSNLLAVNGGAQGVAIKLYENDKSTAINLGSVSHQQAVTAGTSGPPPDRRSAILRRLYFDQRRVRRPGKWYGQLQYGLQLIRS</sequence>
<proteinExistence type="inferred from homology"/>
<evidence type="ECO:0000256" key="5">
    <source>
        <dbReference type="SAM" id="MobiDB-lite"/>
    </source>
</evidence>
<protein>
    <submittedName>
        <fullName evidence="8">S-fimbrial protein subunit SfaG</fullName>
    </submittedName>
</protein>
<dbReference type="GO" id="GO:0009289">
    <property type="term" value="C:pilus"/>
    <property type="evidence" value="ECO:0007669"/>
    <property type="project" value="UniProtKB-SubCell"/>
</dbReference>
<feature type="region of interest" description="Disordered" evidence="5">
    <location>
        <begin position="26"/>
        <end position="46"/>
    </location>
</feature>
<evidence type="ECO:0000256" key="2">
    <source>
        <dbReference type="ARBA" id="ARBA00006671"/>
    </source>
</evidence>
<reference evidence="8 9" key="1">
    <citation type="submission" date="2019-04" db="EMBL/GenBank/DDBJ databases">
        <authorList>
            <consortium name="Pathogen Informatics"/>
        </authorList>
    </citation>
    <scope>NUCLEOTIDE SEQUENCE [LARGE SCALE GENOMIC DNA]</scope>
    <source>
        <strain evidence="8 9">NCTC9185</strain>
    </source>
</reference>
<dbReference type="InterPro" id="IPR036937">
    <property type="entry name" value="Adhesion_dom_fimbrial_sf"/>
</dbReference>
<evidence type="ECO:0000256" key="3">
    <source>
        <dbReference type="ARBA" id="ARBA00022729"/>
    </source>
</evidence>
<evidence type="ECO:0000313" key="8">
    <source>
        <dbReference type="EMBL" id="VTN11078.1"/>
    </source>
</evidence>
<dbReference type="AlphaFoldDB" id="A0A4U9D4J3"/>
<dbReference type="InterPro" id="IPR008966">
    <property type="entry name" value="Adhesion_dom_sf"/>
</dbReference>
<dbReference type="EMBL" id="CABDVU010000001">
    <property type="protein sequence ID" value="VTN11078.1"/>
    <property type="molecule type" value="Genomic_DNA"/>
</dbReference>
<dbReference type="Gene3D" id="2.60.40.1090">
    <property type="entry name" value="Fimbrial-type adhesion domain"/>
    <property type="match status" value="1"/>
</dbReference>
<dbReference type="Proteomes" id="UP000339249">
    <property type="component" value="Unassembled WGS sequence"/>
</dbReference>